<accession>A0ABV0F2I6</accession>
<dbReference type="RefSeq" id="WP_202625815.1">
    <property type="nucleotide sequence ID" value="NZ_MAEI02000001.1"/>
</dbReference>
<organism evidence="1 2">
    <name type="scientific">Enterococcus diestrammenae</name>
    <dbReference type="NCBI Taxonomy" id="1155073"/>
    <lineage>
        <taxon>Bacteria</taxon>
        <taxon>Bacillati</taxon>
        <taxon>Bacillota</taxon>
        <taxon>Bacilli</taxon>
        <taxon>Lactobacillales</taxon>
        <taxon>Enterococcaceae</taxon>
        <taxon>Enterococcus</taxon>
    </lineage>
</organism>
<evidence type="ECO:0008006" key="3">
    <source>
        <dbReference type="Google" id="ProtNLM"/>
    </source>
</evidence>
<proteinExistence type="predicted"/>
<evidence type="ECO:0000313" key="2">
    <source>
        <dbReference type="Proteomes" id="UP001429357"/>
    </source>
</evidence>
<comment type="caution">
    <text evidence="1">The sequence shown here is derived from an EMBL/GenBank/DDBJ whole genome shotgun (WGS) entry which is preliminary data.</text>
</comment>
<evidence type="ECO:0000313" key="1">
    <source>
        <dbReference type="EMBL" id="MEO1782263.1"/>
    </source>
</evidence>
<sequence length="164" mass="18740">MKVRKKPVIVDAVPFYKDLWEMKPDKYPMVSYWALTELVTPYPYIGTIEGPMKVSDGDYIIKGVNGEFYPCKPDIFEKTYEAIVSPSLTDDQQVVLDYLKKMCPPELGVSAMVTTYCLVDDNINDNWQEYSEEIPEHIEALQKLSVAEENQVLAAFAEWGLSNL</sequence>
<dbReference type="Proteomes" id="UP001429357">
    <property type="component" value="Unassembled WGS sequence"/>
</dbReference>
<dbReference type="EMBL" id="MAEI02000001">
    <property type="protein sequence ID" value="MEO1782263.1"/>
    <property type="molecule type" value="Genomic_DNA"/>
</dbReference>
<protein>
    <recommendedName>
        <fullName evidence="3">DUF1642 domain-containing protein</fullName>
    </recommendedName>
</protein>
<gene>
    <name evidence="1" type="ORF">BAU18_001856</name>
</gene>
<keyword evidence="2" id="KW-1185">Reference proteome</keyword>
<reference evidence="1" key="2">
    <citation type="submission" date="2024-02" db="EMBL/GenBank/DDBJ databases">
        <title>The Genome Sequence of Enterococcus diestrammenae JM9A.</title>
        <authorList>
            <person name="Earl A."/>
            <person name="Manson A."/>
            <person name="Gilmore M."/>
            <person name="Sanders J."/>
            <person name="Shea T."/>
            <person name="Howe W."/>
            <person name="Livny J."/>
            <person name="Cuomo C."/>
            <person name="Neafsey D."/>
            <person name="Birren B."/>
        </authorList>
    </citation>
    <scope>NUCLEOTIDE SEQUENCE</scope>
    <source>
        <strain evidence="1">JM9A</strain>
    </source>
</reference>
<reference evidence="1" key="1">
    <citation type="submission" date="2016-06" db="EMBL/GenBank/DDBJ databases">
        <authorList>
            <person name="Van Tyne D."/>
        </authorList>
    </citation>
    <scope>NUCLEOTIDE SEQUENCE</scope>
    <source>
        <strain evidence="1">JM9A</strain>
    </source>
</reference>
<name>A0ABV0F2I6_9ENTE</name>